<evidence type="ECO:0000259" key="2">
    <source>
        <dbReference type="Pfam" id="PF01370"/>
    </source>
</evidence>
<reference evidence="3 4" key="1">
    <citation type="submission" date="2018-03" db="EMBL/GenBank/DDBJ databases">
        <title>Genomic Encyclopedia of Archaeal and Bacterial Type Strains, Phase II (KMG-II): from individual species to whole genera.</title>
        <authorList>
            <person name="Goeker M."/>
        </authorList>
    </citation>
    <scope>NUCLEOTIDE SEQUENCE [LARGE SCALE GENOMIC DNA]</scope>
    <source>
        <strain evidence="3 4">DSM 28229</strain>
    </source>
</reference>
<dbReference type="Gene3D" id="3.40.50.720">
    <property type="entry name" value="NAD(P)-binding Rossmann-like Domain"/>
    <property type="match status" value="1"/>
</dbReference>
<name>A0A315ZCT0_SEDFL</name>
<evidence type="ECO:0000313" key="3">
    <source>
        <dbReference type="EMBL" id="PWJ42903.1"/>
    </source>
</evidence>
<accession>A0A315ZCT0</accession>
<keyword evidence="4" id="KW-1185">Reference proteome</keyword>
<comment type="subcellular location">
    <subcellularLocation>
        <location evidence="1">Membrane</location>
    </subcellularLocation>
</comment>
<dbReference type="OrthoDB" id="9798632at2"/>
<gene>
    <name evidence="3" type="ORF">BC781_102449</name>
</gene>
<evidence type="ECO:0000256" key="1">
    <source>
        <dbReference type="ARBA" id="ARBA00004370"/>
    </source>
</evidence>
<dbReference type="PANTHER" id="PTHR14097">
    <property type="entry name" value="OXIDOREDUCTASE HTATIP2"/>
    <property type="match status" value="1"/>
</dbReference>
<sequence length="222" mass="24660">MNVRAIITGSTGMVGKAALIECLDSEAVEAVLVINRRPIDIQHPKLKEVLLSDFTKIDSIKEQLRGYNACFHCMGVSAVGMSEAQYTHITYDMTKALADTLYEINPDLVFEYVSGVGTDSSEKGSLMWGRVKGRTENMLLAKGFKDAYALRPGGIIPEKGVKSSTGWYNFFYAIMRPFFPLMKKMDSIITSSQLGKAMINSALYPNQNKVLEVRDLKIQANK</sequence>
<dbReference type="RefSeq" id="WP_109617022.1">
    <property type="nucleotide sequence ID" value="NZ_QGDO01000002.1"/>
</dbReference>
<comment type="caution">
    <text evidence="3">The sequence shown here is derived from an EMBL/GenBank/DDBJ whole genome shotgun (WGS) entry which is preliminary data.</text>
</comment>
<dbReference type="AlphaFoldDB" id="A0A315ZCT0"/>
<dbReference type="GO" id="GO:0016020">
    <property type="term" value="C:membrane"/>
    <property type="evidence" value="ECO:0007669"/>
    <property type="project" value="UniProtKB-SubCell"/>
</dbReference>
<dbReference type="Pfam" id="PF01370">
    <property type="entry name" value="Epimerase"/>
    <property type="match status" value="1"/>
</dbReference>
<feature type="domain" description="NAD-dependent epimerase/dehydratase" evidence="2">
    <location>
        <begin position="6"/>
        <end position="109"/>
    </location>
</feature>
<dbReference type="Proteomes" id="UP000245535">
    <property type="component" value="Unassembled WGS sequence"/>
</dbReference>
<organism evidence="3 4">
    <name type="scientific">Sediminitomix flava</name>
    <dbReference type="NCBI Taxonomy" id="379075"/>
    <lineage>
        <taxon>Bacteria</taxon>
        <taxon>Pseudomonadati</taxon>
        <taxon>Bacteroidota</taxon>
        <taxon>Cytophagia</taxon>
        <taxon>Cytophagales</taxon>
        <taxon>Flammeovirgaceae</taxon>
        <taxon>Sediminitomix</taxon>
    </lineage>
</organism>
<dbReference type="SUPFAM" id="SSF51735">
    <property type="entry name" value="NAD(P)-binding Rossmann-fold domains"/>
    <property type="match status" value="1"/>
</dbReference>
<protein>
    <submittedName>
        <fullName evidence="3">NAD-dependent epimerase/dehydratase family protein</fullName>
    </submittedName>
</protein>
<dbReference type="PANTHER" id="PTHR14097:SF8">
    <property type="entry name" value="NAD(P)-BINDING DOMAIN-CONTAINING PROTEIN"/>
    <property type="match status" value="1"/>
</dbReference>
<proteinExistence type="predicted"/>
<dbReference type="EMBL" id="QGDO01000002">
    <property type="protein sequence ID" value="PWJ42903.1"/>
    <property type="molecule type" value="Genomic_DNA"/>
</dbReference>
<evidence type="ECO:0000313" key="4">
    <source>
        <dbReference type="Proteomes" id="UP000245535"/>
    </source>
</evidence>
<dbReference type="InterPro" id="IPR036291">
    <property type="entry name" value="NAD(P)-bd_dom_sf"/>
</dbReference>
<dbReference type="InterPro" id="IPR001509">
    <property type="entry name" value="Epimerase_deHydtase"/>
</dbReference>